<reference evidence="2" key="2">
    <citation type="submission" date="2020-11" db="EMBL/GenBank/DDBJ databases">
        <authorList>
            <person name="McCartney M.A."/>
            <person name="Auch B."/>
            <person name="Kono T."/>
            <person name="Mallez S."/>
            <person name="Becker A."/>
            <person name="Gohl D.M."/>
            <person name="Silverstein K.A.T."/>
            <person name="Koren S."/>
            <person name="Bechman K.B."/>
            <person name="Herman A."/>
            <person name="Abrahante J.E."/>
            <person name="Garbe J."/>
        </authorList>
    </citation>
    <scope>NUCLEOTIDE SEQUENCE</scope>
    <source>
        <strain evidence="2">Duluth1</strain>
        <tissue evidence="2">Whole animal</tissue>
    </source>
</reference>
<sequence>MAVFQSLEPANKPSPSPWKAPKELTEPKQMDGGKSYKAPVPDPSTGLDLSKLPVPDADISKLSLTMPSSSTHTAVPLSLLENWELRERCSIGLANQLDLMAATALDLVWELSDSIPEELRALLIHLSRTTQCLSHNAASSMSEMLRLILSSLPNNFLLETGVNSLRTAPLTAYSLFGGRIQSALTADREDQIHASLARSNSGQRPVVLSALLLSPQEPHWPRTLKGTVSLLSVRLLHVSPQIGLLFRTEHLPIGSRL</sequence>
<keyword evidence="3" id="KW-1185">Reference proteome</keyword>
<feature type="region of interest" description="Disordered" evidence="1">
    <location>
        <begin position="1"/>
        <end position="49"/>
    </location>
</feature>
<proteinExistence type="predicted"/>
<dbReference type="Proteomes" id="UP000828390">
    <property type="component" value="Unassembled WGS sequence"/>
</dbReference>
<comment type="caution">
    <text evidence="2">The sequence shown here is derived from an EMBL/GenBank/DDBJ whole genome shotgun (WGS) entry which is preliminary data.</text>
</comment>
<gene>
    <name evidence="2" type="ORF">DPMN_059448</name>
</gene>
<evidence type="ECO:0000256" key="1">
    <source>
        <dbReference type="SAM" id="MobiDB-lite"/>
    </source>
</evidence>
<evidence type="ECO:0000313" key="2">
    <source>
        <dbReference type="EMBL" id="KAH3716720.1"/>
    </source>
</evidence>
<dbReference type="EMBL" id="JAIWYP010000013">
    <property type="protein sequence ID" value="KAH3716720.1"/>
    <property type="molecule type" value="Genomic_DNA"/>
</dbReference>
<organism evidence="2 3">
    <name type="scientific">Dreissena polymorpha</name>
    <name type="common">Zebra mussel</name>
    <name type="synonym">Mytilus polymorpha</name>
    <dbReference type="NCBI Taxonomy" id="45954"/>
    <lineage>
        <taxon>Eukaryota</taxon>
        <taxon>Metazoa</taxon>
        <taxon>Spiralia</taxon>
        <taxon>Lophotrochozoa</taxon>
        <taxon>Mollusca</taxon>
        <taxon>Bivalvia</taxon>
        <taxon>Autobranchia</taxon>
        <taxon>Heteroconchia</taxon>
        <taxon>Euheterodonta</taxon>
        <taxon>Imparidentia</taxon>
        <taxon>Neoheterodontei</taxon>
        <taxon>Myida</taxon>
        <taxon>Dreissenoidea</taxon>
        <taxon>Dreissenidae</taxon>
        <taxon>Dreissena</taxon>
    </lineage>
</organism>
<name>A0A9D4HEZ8_DREPO</name>
<dbReference type="AlphaFoldDB" id="A0A9D4HEZ8"/>
<evidence type="ECO:0000313" key="3">
    <source>
        <dbReference type="Proteomes" id="UP000828390"/>
    </source>
</evidence>
<feature type="compositionally biased region" description="Basic and acidic residues" evidence="1">
    <location>
        <begin position="20"/>
        <end position="31"/>
    </location>
</feature>
<reference evidence="2" key="1">
    <citation type="journal article" date="2019" name="bioRxiv">
        <title>The Genome of the Zebra Mussel, Dreissena polymorpha: A Resource for Invasive Species Research.</title>
        <authorList>
            <person name="McCartney M.A."/>
            <person name="Auch B."/>
            <person name="Kono T."/>
            <person name="Mallez S."/>
            <person name="Zhang Y."/>
            <person name="Obille A."/>
            <person name="Becker A."/>
            <person name="Abrahante J.E."/>
            <person name="Garbe J."/>
            <person name="Badalamenti J.P."/>
            <person name="Herman A."/>
            <person name="Mangelson H."/>
            <person name="Liachko I."/>
            <person name="Sullivan S."/>
            <person name="Sone E.D."/>
            <person name="Koren S."/>
            <person name="Silverstein K.A.T."/>
            <person name="Beckman K.B."/>
            <person name="Gohl D.M."/>
        </authorList>
    </citation>
    <scope>NUCLEOTIDE SEQUENCE</scope>
    <source>
        <strain evidence="2">Duluth1</strain>
        <tissue evidence="2">Whole animal</tissue>
    </source>
</reference>
<accession>A0A9D4HEZ8</accession>
<protein>
    <submittedName>
        <fullName evidence="2">Uncharacterized protein</fullName>
    </submittedName>
</protein>